<evidence type="ECO:0000313" key="2">
    <source>
        <dbReference type="Proteomes" id="UP000272613"/>
    </source>
</evidence>
<proteinExistence type="predicted"/>
<reference evidence="1 2" key="1">
    <citation type="submission" date="2018-08" db="EMBL/GenBank/DDBJ databases">
        <title>Recombination of ecologically and evolutionarily significant loci maintains genetic cohesion in the Pseudomonas syringae species complex.</title>
        <authorList>
            <person name="Dillon M."/>
            <person name="Thakur S."/>
            <person name="Almeida R.N.D."/>
            <person name="Weir B.S."/>
            <person name="Guttman D.S."/>
        </authorList>
    </citation>
    <scope>NUCLEOTIDE SEQUENCE [LARGE SCALE GENOMIC DNA]</scope>
    <source>
        <strain evidence="1 2">ICMP 5019</strain>
    </source>
</reference>
<name>A0AB37QLL2_9PSED</name>
<dbReference type="Proteomes" id="UP000272613">
    <property type="component" value="Unassembled WGS sequence"/>
</dbReference>
<sequence length="351" mass="41078">MPFNKGSVEMKSRNTSLPEPLADETLSSWLWRVNSSTPIPILSHERFNSQEGMIVTRDNRALEGDWFADRDLLNENEFTELFKKQFKLSHAWLSKRFPGFDRPVIPTQFRRAFCSQCFIESFRKLGIPVSKVQWCYLTKPFCDLHGIPLHDSSILFENFDDYTVQAFVSYWDINKFKEGCDKMREVGMLRHGLTFKVQRRLDKLTRLADKSGESVKVQMFVLTLMRAMMMPVLHHGYPKFALDYWGGDEAYARLSVYGSFYQEIYRSTCLARLYALYFSAIMLGWITRDQASRTLHENYYSPFCKDAMWSLLDESEILLGLLISELKIYETQHLNLSGLYIPKLIRLAYDA</sequence>
<evidence type="ECO:0000313" key="1">
    <source>
        <dbReference type="EMBL" id="RMR97902.1"/>
    </source>
</evidence>
<gene>
    <name evidence="1" type="ORF">ALP74_00371</name>
</gene>
<dbReference type="EMBL" id="RBSH01000231">
    <property type="protein sequence ID" value="RMR97902.1"/>
    <property type="molecule type" value="Genomic_DNA"/>
</dbReference>
<organism evidence="1 2">
    <name type="scientific">Pseudomonas coronafaciens pv. garcae</name>
    <dbReference type="NCBI Taxonomy" id="251653"/>
    <lineage>
        <taxon>Bacteria</taxon>
        <taxon>Pseudomonadati</taxon>
        <taxon>Pseudomonadota</taxon>
        <taxon>Gammaproteobacteria</taxon>
        <taxon>Pseudomonadales</taxon>
        <taxon>Pseudomonadaceae</taxon>
        <taxon>Pseudomonas</taxon>
        <taxon>Pseudomonas coronafaciens</taxon>
    </lineage>
</organism>
<comment type="caution">
    <text evidence="1">The sequence shown here is derived from an EMBL/GenBank/DDBJ whole genome shotgun (WGS) entry which is preliminary data.</text>
</comment>
<protein>
    <submittedName>
        <fullName evidence="1">Uncharacterized protein</fullName>
    </submittedName>
</protein>
<accession>A0AB37QLL2</accession>
<dbReference type="AlphaFoldDB" id="A0AB37QLL2"/>